<feature type="coiled-coil region" evidence="1">
    <location>
        <begin position="295"/>
        <end position="374"/>
    </location>
</feature>
<protein>
    <submittedName>
        <fullName evidence="5">Protein phosphatase 2C domain-containing protein</fullName>
    </submittedName>
</protein>
<dbReference type="InterPro" id="IPR015655">
    <property type="entry name" value="PP2C"/>
</dbReference>
<dbReference type="PANTHER" id="PTHR47992">
    <property type="entry name" value="PROTEIN PHOSPHATASE"/>
    <property type="match status" value="1"/>
</dbReference>
<reference evidence="5 6" key="1">
    <citation type="submission" date="2021-10" db="EMBL/GenBank/DDBJ databases">
        <title>Anaerobic single-cell dispensing facilitates the cultivation of human gut bacteria.</title>
        <authorList>
            <person name="Afrizal A."/>
        </authorList>
    </citation>
    <scope>NUCLEOTIDE SEQUENCE [LARGE SCALE GENOMIC DNA]</scope>
    <source>
        <strain evidence="5 6">CLA-AA-H232</strain>
    </source>
</reference>
<dbReference type="SMART" id="SM00332">
    <property type="entry name" value="PP2Cc"/>
    <property type="match status" value="1"/>
</dbReference>
<evidence type="ECO:0000313" key="5">
    <source>
        <dbReference type="EMBL" id="MCC2209699.1"/>
    </source>
</evidence>
<dbReference type="Proteomes" id="UP001198242">
    <property type="component" value="Unassembled WGS sequence"/>
</dbReference>
<feature type="region of interest" description="Disordered" evidence="2">
    <location>
        <begin position="421"/>
        <end position="529"/>
    </location>
</feature>
<dbReference type="AlphaFoldDB" id="A0AAE3DX01"/>
<keyword evidence="3" id="KW-1133">Transmembrane helix</keyword>
<feature type="compositionally biased region" description="Polar residues" evidence="2">
    <location>
        <begin position="493"/>
        <end position="503"/>
    </location>
</feature>
<feature type="compositionally biased region" description="Polar residues" evidence="2">
    <location>
        <begin position="510"/>
        <end position="520"/>
    </location>
</feature>
<dbReference type="EMBL" id="JAJEQM010000002">
    <property type="protein sequence ID" value="MCC2209699.1"/>
    <property type="molecule type" value="Genomic_DNA"/>
</dbReference>
<gene>
    <name evidence="5" type="ORF">LKE05_02680</name>
</gene>
<evidence type="ECO:0000256" key="1">
    <source>
        <dbReference type="SAM" id="Coils"/>
    </source>
</evidence>
<keyword evidence="1" id="KW-0175">Coiled coil</keyword>
<proteinExistence type="predicted"/>
<accession>A0AAE3DX01</accession>
<keyword evidence="3" id="KW-0472">Membrane</keyword>
<dbReference type="InterPro" id="IPR036457">
    <property type="entry name" value="PPM-type-like_dom_sf"/>
</dbReference>
<dbReference type="SUPFAM" id="SSF81606">
    <property type="entry name" value="PP2C-like"/>
    <property type="match status" value="1"/>
</dbReference>
<evidence type="ECO:0000313" key="6">
    <source>
        <dbReference type="Proteomes" id="UP001198242"/>
    </source>
</evidence>
<feature type="domain" description="PPM-type phosphatase" evidence="4">
    <location>
        <begin position="6"/>
        <end position="251"/>
    </location>
</feature>
<organism evidence="5 6">
    <name type="scientific">Hominilimicola fabiformis</name>
    <dbReference type="NCBI Taxonomy" id="2885356"/>
    <lineage>
        <taxon>Bacteria</taxon>
        <taxon>Bacillati</taxon>
        <taxon>Bacillota</taxon>
        <taxon>Clostridia</taxon>
        <taxon>Eubacteriales</taxon>
        <taxon>Oscillospiraceae</taxon>
        <taxon>Hominilimicola</taxon>
    </lineage>
</organism>
<evidence type="ECO:0000259" key="4">
    <source>
        <dbReference type="PROSITE" id="PS51746"/>
    </source>
</evidence>
<comment type="caution">
    <text evidence="5">The sequence shown here is derived from an EMBL/GenBank/DDBJ whole genome shotgun (WGS) entry which is preliminary data.</text>
</comment>
<keyword evidence="3" id="KW-0812">Transmembrane</keyword>
<dbReference type="SMART" id="SM00331">
    <property type="entry name" value="PP2C_SIG"/>
    <property type="match status" value="1"/>
</dbReference>
<keyword evidence="6" id="KW-1185">Reference proteome</keyword>
<dbReference type="Pfam" id="PF13672">
    <property type="entry name" value="PP2C_2"/>
    <property type="match status" value="1"/>
</dbReference>
<evidence type="ECO:0000256" key="2">
    <source>
        <dbReference type="SAM" id="MobiDB-lite"/>
    </source>
</evidence>
<dbReference type="CDD" id="cd00143">
    <property type="entry name" value="PP2Cc"/>
    <property type="match status" value="1"/>
</dbReference>
<evidence type="ECO:0000256" key="3">
    <source>
        <dbReference type="SAM" id="Phobius"/>
    </source>
</evidence>
<name>A0AAE3DX01_9FIRM</name>
<dbReference type="GO" id="GO:0004722">
    <property type="term" value="F:protein serine/threonine phosphatase activity"/>
    <property type="evidence" value="ECO:0007669"/>
    <property type="project" value="InterPro"/>
</dbReference>
<dbReference type="Gene3D" id="3.60.40.10">
    <property type="entry name" value="PPM-type phosphatase domain"/>
    <property type="match status" value="1"/>
</dbReference>
<dbReference type="RefSeq" id="WP_308455837.1">
    <property type="nucleotide sequence ID" value="NZ_JAJEQM010000002.1"/>
</dbReference>
<dbReference type="PROSITE" id="PS51746">
    <property type="entry name" value="PPM_2"/>
    <property type="match status" value="1"/>
</dbReference>
<sequence length="529" mass="58027">MKIRYKYSLISDVGNLRKNNEDNFFVFGEENRNPKNNIYSCNGEFVNEKAFFCVCDGMGGHSAGEVASYIATHQVQKNYNSITDKIKFEKDVSNVMKSFISSINDSIYNTTEEKPELKSMGTTLTGIYFLKDGAYAINIGDSRVYELENEKLQQLTIDHTDADNKHALTRFLGMSYQYGNVYPDVSAKKINLGLKKRFLLCSDGLTDMVDDSMIRDILIEEKNNINAANKLVETAKKNGGRDNITVLIVDAEPVNKFNAVLKNKLTICIIIAAVLVGAGLGCFNVYRSQTSGISLNDLSNDIKNAKDLSEACEKMNQYIDNAINNAKSYDDYTNTVDESDNNVAGKNKEFKDAIQALNVSIEDVKKKYDDIVNNSESDEQTKKNDITNLINSNDIQKNIDLCEGKKAELNNALDDWHKRNEEANRHSQSQSQSNNGNKGDSQAPVKNSTTSSGSSSSNSSGSVKQSTSGSRSNGSTSNNNTSTHKNNTSSENGASSDIGTSVSESEDTSGDSQTEQSIGKSSYDGLGGE</sequence>
<feature type="compositionally biased region" description="Low complexity" evidence="2">
    <location>
        <begin position="448"/>
        <end position="492"/>
    </location>
</feature>
<dbReference type="InterPro" id="IPR001932">
    <property type="entry name" value="PPM-type_phosphatase-like_dom"/>
</dbReference>
<feature type="compositionally biased region" description="Polar residues" evidence="2">
    <location>
        <begin position="434"/>
        <end position="447"/>
    </location>
</feature>
<feature type="transmembrane region" description="Helical" evidence="3">
    <location>
        <begin position="265"/>
        <end position="286"/>
    </location>
</feature>